<feature type="transmembrane region" description="Helical" evidence="2">
    <location>
        <begin position="142"/>
        <end position="163"/>
    </location>
</feature>
<feature type="transmembrane region" description="Helical" evidence="2">
    <location>
        <begin position="93"/>
        <end position="115"/>
    </location>
</feature>
<dbReference type="EMBL" id="ML769408">
    <property type="protein sequence ID" value="KAE9405565.1"/>
    <property type="molecule type" value="Genomic_DNA"/>
</dbReference>
<evidence type="ECO:0008006" key="5">
    <source>
        <dbReference type="Google" id="ProtNLM"/>
    </source>
</evidence>
<feature type="region of interest" description="Disordered" evidence="1">
    <location>
        <begin position="192"/>
        <end position="219"/>
    </location>
</feature>
<gene>
    <name evidence="3" type="ORF">BT96DRAFT_328716</name>
</gene>
<keyword evidence="2" id="KW-0472">Membrane</keyword>
<organism evidence="3 4">
    <name type="scientific">Gymnopus androsaceus JB14</name>
    <dbReference type="NCBI Taxonomy" id="1447944"/>
    <lineage>
        <taxon>Eukaryota</taxon>
        <taxon>Fungi</taxon>
        <taxon>Dikarya</taxon>
        <taxon>Basidiomycota</taxon>
        <taxon>Agaricomycotina</taxon>
        <taxon>Agaricomycetes</taxon>
        <taxon>Agaricomycetidae</taxon>
        <taxon>Agaricales</taxon>
        <taxon>Marasmiineae</taxon>
        <taxon>Omphalotaceae</taxon>
        <taxon>Gymnopus</taxon>
    </lineage>
</organism>
<feature type="transmembrane region" description="Helical" evidence="2">
    <location>
        <begin position="12"/>
        <end position="39"/>
    </location>
</feature>
<evidence type="ECO:0000313" key="3">
    <source>
        <dbReference type="EMBL" id="KAE9405565.1"/>
    </source>
</evidence>
<keyword evidence="4" id="KW-1185">Reference proteome</keyword>
<dbReference type="AlphaFoldDB" id="A0A6A4IA32"/>
<reference evidence="3" key="1">
    <citation type="journal article" date="2019" name="Environ. Microbiol.">
        <title>Fungal ecological strategies reflected in gene transcription - a case study of two litter decomposers.</title>
        <authorList>
            <person name="Barbi F."/>
            <person name="Kohler A."/>
            <person name="Barry K."/>
            <person name="Baskaran P."/>
            <person name="Daum C."/>
            <person name="Fauchery L."/>
            <person name="Ihrmark K."/>
            <person name="Kuo A."/>
            <person name="LaButti K."/>
            <person name="Lipzen A."/>
            <person name="Morin E."/>
            <person name="Grigoriev I.V."/>
            <person name="Henrissat B."/>
            <person name="Lindahl B."/>
            <person name="Martin F."/>
        </authorList>
    </citation>
    <scope>NUCLEOTIDE SEQUENCE</scope>
    <source>
        <strain evidence="3">JB14</strain>
    </source>
</reference>
<dbReference type="OrthoDB" id="7862095at2759"/>
<evidence type="ECO:0000256" key="2">
    <source>
        <dbReference type="SAM" id="Phobius"/>
    </source>
</evidence>
<keyword evidence="2" id="KW-0812">Transmembrane</keyword>
<sequence length="219" mass="23867">MAPHFLCCLPIRLGAFVVGVVEFLLSGAVAGLMWAVLWFNNSKNDAPTDKLSEGQEVVVGIWAASYTVLFLFSIFGILGVLRKHISWIQSFLSLMRAHLIGSGIITIINIVFFVIHLKDNECIAVDENGNCESTSLSRGAQIAIVIVFALIPLLIEAYGCWILSDCVKYLKDKQVYPMTLYPFSNRGYATVGPSSREEMDSLTHNSGSAAGRPYASGGV</sequence>
<name>A0A6A4IA32_9AGAR</name>
<accession>A0A6A4IA32</accession>
<evidence type="ECO:0000256" key="1">
    <source>
        <dbReference type="SAM" id="MobiDB-lite"/>
    </source>
</evidence>
<protein>
    <recommendedName>
        <fullName evidence="5">MARVEL domain-containing protein</fullName>
    </recommendedName>
</protein>
<dbReference type="Proteomes" id="UP000799118">
    <property type="component" value="Unassembled WGS sequence"/>
</dbReference>
<feature type="transmembrane region" description="Helical" evidence="2">
    <location>
        <begin position="59"/>
        <end position="81"/>
    </location>
</feature>
<proteinExistence type="predicted"/>
<keyword evidence="2" id="KW-1133">Transmembrane helix</keyword>
<evidence type="ECO:0000313" key="4">
    <source>
        <dbReference type="Proteomes" id="UP000799118"/>
    </source>
</evidence>